<evidence type="ECO:0000313" key="1">
    <source>
        <dbReference type="EMBL" id="MDT0603200.1"/>
    </source>
</evidence>
<gene>
    <name evidence="1" type="ORF">RM573_06295</name>
</gene>
<evidence type="ECO:0000313" key="2">
    <source>
        <dbReference type="Proteomes" id="UP001266357"/>
    </source>
</evidence>
<keyword evidence="2" id="KW-1185">Reference proteome</keyword>
<sequence>MKLALINNIIRYLNDELQLLLSAANNAHQAAIDDQSIAETQYDTLAIEAGYLAEGQSRRVESLKQAIISFEQLFEILKQRPAPHTSIKLGSIVQLAQEQTIGQYLFIAPAAAGYRCEVAGKKFTVITPESPMGQSLINQRLSDEVSITLGNTIHIDEITHLS</sequence>
<name>A0ABU3A0A0_9GAMM</name>
<dbReference type="Proteomes" id="UP001266357">
    <property type="component" value="Unassembled WGS sequence"/>
</dbReference>
<proteinExistence type="predicted"/>
<accession>A0ABU3A0A0</accession>
<dbReference type="SUPFAM" id="SSF54534">
    <property type="entry name" value="FKBP-like"/>
    <property type="match status" value="1"/>
</dbReference>
<evidence type="ECO:0008006" key="3">
    <source>
        <dbReference type="Google" id="ProtNLM"/>
    </source>
</evidence>
<dbReference type="EMBL" id="JAVRIF010000002">
    <property type="protein sequence ID" value="MDT0603200.1"/>
    <property type="molecule type" value="Genomic_DNA"/>
</dbReference>
<dbReference type="RefSeq" id="WP_311578865.1">
    <property type="nucleotide sequence ID" value="NZ_JAVRIF010000002.1"/>
</dbReference>
<organism evidence="1 2">
    <name type="scientific">Thalassotalea castellviae</name>
    <dbReference type="NCBI Taxonomy" id="3075612"/>
    <lineage>
        <taxon>Bacteria</taxon>
        <taxon>Pseudomonadati</taxon>
        <taxon>Pseudomonadota</taxon>
        <taxon>Gammaproteobacteria</taxon>
        <taxon>Alteromonadales</taxon>
        <taxon>Colwelliaceae</taxon>
        <taxon>Thalassotalea</taxon>
    </lineage>
</organism>
<protein>
    <recommendedName>
        <fullName evidence="3">Transcription elongation factor GreAB</fullName>
    </recommendedName>
</protein>
<reference evidence="1 2" key="1">
    <citation type="submission" date="2023-09" db="EMBL/GenBank/DDBJ databases">
        <authorList>
            <person name="Rey-Velasco X."/>
        </authorList>
    </citation>
    <scope>NUCLEOTIDE SEQUENCE [LARGE SCALE GENOMIC DNA]</scope>
    <source>
        <strain evidence="1 2">W431</strain>
    </source>
</reference>
<comment type="caution">
    <text evidence="1">The sequence shown here is derived from an EMBL/GenBank/DDBJ whole genome shotgun (WGS) entry which is preliminary data.</text>
</comment>